<protein>
    <submittedName>
        <fullName evidence="1">Uncharacterized protein</fullName>
    </submittedName>
</protein>
<keyword evidence="2" id="KW-1185">Reference proteome</keyword>
<reference evidence="1" key="1">
    <citation type="journal article" date="2023" name="G3 (Bethesda)">
        <title>A reference genome for the long-term kleptoplast-retaining sea slug Elysia crispata morphotype clarki.</title>
        <authorList>
            <person name="Eastman K.E."/>
            <person name="Pendleton A.L."/>
            <person name="Shaikh M.A."/>
            <person name="Suttiyut T."/>
            <person name="Ogas R."/>
            <person name="Tomko P."/>
            <person name="Gavelis G."/>
            <person name="Widhalm J.R."/>
            <person name="Wisecaver J.H."/>
        </authorList>
    </citation>
    <scope>NUCLEOTIDE SEQUENCE</scope>
    <source>
        <strain evidence="1">ECLA1</strain>
    </source>
</reference>
<dbReference type="EMBL" id="JAWDGP010007935">
    <property type="protein sequence ID" value="KAK3699798.1"/>
    <property type="molecule type" value="Genomic_DNA"/>
</dbReference>
<name>A0AAE0XPS1_9GAST</name>
<dbReference type="AlphaFoldDB" id="A0AAE0XPS1"/>
<organism evidence="1 2">
    <name type="scientific">Elysia crispata</name>
    <name type="common">lettuce slug</name>
    <dbReference type="NCBI Taxonomy" id="231223"/>
    <lineage>
        <taxon>Eukaryota</taxon>
        <taxon>Metazoa</taxon>
        <taxon>Spiralia</taxon>
        <taxon>Lophotrochozoa</taxon>
        <taxon>Mollusca</taxon>
        <taxon>Gastropoda</taxon>
        <taxon>Heterobranchia</taxon>
        <taxon>Euthyneura</taxon>
        <taxon>Panpulmonata</taxon>
        <taxon>Sacoglossa</taxon>
        <taxon>Placobranchoidea</taxon>
        <taxon>Plakobranchidae</taxon>
        <taxon>Elysia</taxon>
    </lineage>
</organism>
<accession>A0AAE0XPS1</accession>
<comment type="caution">
    <text evidence="1">The sequence shown here is derived from an EMBL/GenBank/DDBJ whole genome shotgun (WGS) entry which is preliminary data.</text>
</comment>
<gene>
    <name evidence="1" type="ORF">RRG08_046435</name>
</gene>
<evidence type="ECO:0000313" key="1">
    <source>
        <dbReference type="EMBL" id="KAK3699798.1"/>
    </source>
</evidence>
<dbReference type="Proteomes" id="UP001283361">
    <property type="component" value="Unassembled WGS sequence"/>
</dbReference>
<evidence type="ECO:0000313" key="2">
    <source>
        <dbReference type="Proteomes" id="UP001283361"/>
    </source>
</evidence>
<sequence length="72" mass="8385">MESLKERVEMATEVETVIHYSRRLGLRVQTLLNLRASPGGELTVSISIDGDWRRRFHTHARVDPFYKHNHGL</sequence>
<proteinExistence type="predicted"/>